<evidence type="ECO:0000313" key="2">
    <source>
        <dbReference type="EMBL" id="KAE9452762.1"/>
    </source>
</evidence>
<dbReference type="OrthoDB" id="1580541at2759"/>
<dbReference type="EMBL" id="QEFC01002349">
    <property type="protein sequence ID" value="KAE9452762.1"/>
    <property type="molecule type" value="Genomic_DNA"/>
</dbReference>
<keyword evidence="3" id="KW-1185">Reference proteome</keyword>
<sequence length="219" mass="24519">MESTEWVFQEGLVIPSVDALSPITFGLCYDSSTNGYKAVMALSPFNPNPSDGKFVMVGNFRRKYWKEVCFPSNTGAVHSGPILNGQIHWFARNTDYVSTHCIIYFDPRVDEFKKVPMPKLPKDRNKFILSWVRSFGWMPLYDSSSPMQNPSMGDGGIRAVPSDPSSCTMVAMAYEESLVSLKTTRGKTRSEVDTTYVEHFLSASPQKMIKGKEDSNGIT</sequence>
<protein>
    <recommendedName>
        <fullName evidence="1">F-box associated beta-propeller type 1 domain-containing protein</fullName>
    </recommendedName>
</protein>
<gene>
    <name evidence="2" type="ORF">C3L33_15337</name>
</gene>
<dbReference type="Pfam" id="PF07734">
    <property type="entry name" value="FBA_1"/>
    <property type="match status" value="1"/>
</dbReference>
<organism evidence="2 3">
    <name type="scientific">Rhododendron williamsianum</name>
    <dbReference type="NCBI Taxonomy" id="262921"/>
    <lineage>
        <taxon>Eukaryota</taxon>
        <taxon>Viridiplantae</taxon>
        <taxon>Streptophyta</taxon>
        <taxon>Embryophyta</taxon>
        <taxon>Tracheophyta</taxon>
        <taxon>Spermatophyta</taxon>
        <taxon>Magnoliopsida</taxon>
        <taxon>eudicotyledons</taxon>
        <taxon>Gunneridae</taxon>
        <taxon>Pentapetalae</taxon>
        <taxon>asterids</taxon>
        <taxon>Ericales</taxon>
        <taxon>Ericaceae</taxon>
        <taxon>Ericoideae</taxon>
        <taxon>Rhodoreae</taxon>
        <taxon>Rhododendron</taxon>
    </lineage>
</organism>
<name>A0A6A4L5G5_9ERIC</name>
<feature type="domain" description="F-box associated beta-propeller type 1" evidence="1">
    <location>
        <begin position="24"/>
        <end position="133"/>
    </location>
</feature>
<evidence type="ECO:0000259" key="1">
    <source>
        <dbReference type="Pfam" id="PF07734"/>
    </source>
</evidence>
<reference evidence="2 3" key="1">
    <citation type="journal article" date="2019" name="Genome Biol. Evol.">
        <title>The Rhododendron genome and chromosomal organization provide insight into shared whole-genome duplications across the heath family (Ericaceae).</title>
        <authorList>
            <person name="Soza V.L."/>
            <person name="Lindsley D."/>
            <person name="Waalkes A."/>
            <person name="Ramage E."/>
            <person name="Patwardhan R.P."/>
            <person name="Burton J.N."/>
            <person name="Adey A."/>
            <person name="Kumar A."/>
            <person name="Qiu R."/>
            <person name="Shendure J."/>
            <person name="Hall B."/>
        </authorList>
    </citation>
    <scope>NUCLEOTIDE SEQUENCE [LARGE SCALE GENOMIC DNA]</scope>
    <source>
        <strain evidence="2">RSF 1966-606</strain>
    </source>
</reference>
<proteinExistence type="predicted"/>
<feature type="non-terminal residue" evidence="2">
    <location>
        <position position="1"/>
    </location>
</feature>
<comment type="caution">
    <text evidence="2">The sequence shown here is derived from an EMBL/GenBank/DDBJ whole genome shotgun (WGS) entry which is preliminary data.</text>
</comment>
<dbReference type="Proteomes" id="UP000428333">
    <property type="component" value="Linkage Group LG09"/>
</dbReference>
<dbReference type="AlphaFoldDB" id="A0A6A4L5G5"/>
<dbReference type="InterPro" id="IPR006527">
    <property type="entry name" value="F-box-assoc_dom_typ1"/>
</dbReference>
<accession>A0A6A4L5G5</accession>
<evidence type="ECO:0000313" key="3">
    <source>
        <dbReference type="Proteomes" id="UP000428333"/>
    </source>
</evidence>